<keyword evidence="1" id="KW-1133">Transmembrane helix</keyword>
<feature type="domain" description="SCP" evidence="2">
    <location>
        <begin position="68"/>
        <end position="186"/>
    </location>
</feature>
<organism evidence="3 4">
    <name type="scientific">Candidatus Gottesmanbacteria bacterium RIFCSPHIGHO2_02_FULL_39_14</name>
    <dbReference type="NCBI Taxonomy" id="1798383"/>
    <lineage>
        <taxon>Bacteria</taxon>
        <taxon>Candidatus Gottesmaniibacteriota</taxon>
    </lineage>
</organism>
<dbReference type="EMBL" id="MFJM01000054">
    <property type="protein sequence ID" value="OGG16708.1"/>
    <property type="molecule type" value="Genomic_DNA"/>
</dbReference>
<accession>A0A1F5ZW37</accession>
<dbReference type="SUPFAM" id="SSF55797">
    <property type="entry name" value="PR-1-like"/>
    <property type="match status" value="1"/>
</dbReference>
<evidence type="ECO:0000313" key="4">
    <source>
        <dbReference type="Proteomes" id="UP000176253"/>
    </source>
</evidence>
<comment type="caution">
    <text evidence="3">The sequence shown here is derived from an EMBL/GenBank/DDBJ whole genome shotgun (WGS) entry which is preliminary data.</text>
</comment>
<dbReference type="Pfam" id="PF00188">
    <property type="entry name" value="CAP"/>
    <property type="match status" value="1"/>
</dbReference>
<dbReference type="PANTHER" id="PTHR31157">
    <property type="entry name" value="SCP DOMAIN-CONTAINING PROTEIN"/>
    <property type="match status" value="1"/>
</dbReference>
<proteinExistence type="predicted"/>
<dbReference type="CDD" id="cd05379">
    <property type="entry name" value="CAP_bacterial"/>
    <property type="match status" value="1"/>
</dbReference>
<feature type="transmembrane region" description="Helical" evidence="1">
    <location>
        <begin position="30"/>
        <end position="48"/>
    </location>
</feature>
<name>A0A1F5ZW37_9BACT</name>
<evidence type="ECO:0000259" key="2">
    <source>
        <dbReference type="Pfam" id="PF00188"/>
    </source>
</evidence>
<dbReference type="InterPro" id="IPR035940">
    <property type="entry name" value="CAP_sf"/>
</dbReference>
<reference evidence="3 4" key="1">
    <citation type="journal article" date="2016" name="Nat. Commun.">
        <title>Thousands of microbial genomes shed light on interconnected biogeochemical processes in an aquifer system.</title>
        <authorList>
            <person name="Anantharaman K."/>
            <person name="Brown C.T."/>
            <person name="Hug L.A."/>
            <person name="Sharon I."/>
            <person name="Castelle C.J."/>
            <person name="Probst A.J."/>
            <person name="Thomas B.C."/>
            <person name="Singh A."/>
            <person name="Wilkins M.J."/>
            <person name="Karaoz U."/>
            <person name="Brodie E.L."/>
            <person name="Williams K.H."/>
            <person name="Hubbard S.S."/>
            <person name="Banfield J.F."/>
        </authorList>
    </citation>
    <scope>NUCLEOTIDE SEQUENCE [LARGE SCALE GENOMIC DNA]</scope>
</reference>
<sequence>MFGYLSYKFRHYFLPHHTNNYRAKTLHHHFLIFYIFLLLIFQSFYLLVKDIGPGVLGYATDITVEKILTLINLERQKAGLKPLVSSPELYQAAEGKATDMFAKNYWAHISPTGTTPWKFITDSGYQYIFAGENLAKSFDKSEDVVAAWIKSPTHRANILKPEYTEIGLAVKNGTLNGEETTLVVQEFGARSSSLIAANDVNRQEEEVKEITQVSPPPATVDQQAPQKAQVKSFTYLNRTISIYIAEFMLVVLLIDSIFIWKHRTIRISGHSLAHVMFLLALLGAMGATGIGAIL</sequence>
<feature type="transmembrane region" description="Helical" evidence="1">
    <location>
        <begin position="240"/>
        <end position="260"/>
    </location>
</feature>
<evidence type="ECO:0000256" key="1">
    <source>
        <dbReference type="SAM" id="Phobius"/>
    </source>
</evidence>
<protein>
    <recommendedName>
        <fullName evidence="2">SCP domain-containing protein</fullName>
    </recommendedName>
</protein>
<feature type="transmembrane region" description="Helical" evidence="1">
    <location>
        <begin position="272"/>
        <end position="293"/>
    </location>
</feature>
<dbReference type="InterPro" id="IPR014044">
    <property type="entry name" value="CAP_dom"/>
</dbReference>
<dbReference type="Gene3D" id="3.40.33.10">
    <property type="entry name" value="CAP"/>
    <property type="match status" value="1"/>
</dbReference>
<dbReference type="STRING" id="1798383.A3D78_00650"/>
<keyword evidence="1" id="KW-0472">Membrane</keyword>
<dbReference type="Proteomes" id="UP000176253">
    <property type="component" value="Unassembled WGS sequence"/>
</dbReference>
<dbReference type="PANTHER" id="PTHR31157:SF1">
    <property type="entry name" value="SCP DOMAIN-CONTAINING PROTEIN"/>
    <property type="match status" value="1"/>
</dbReference>
<gene>
    <name evidence="3" type="ORF">A3D78_00650</name>
</gene>
<evidence type="ECO:0000313" key="3">
    <source>
        <dbReference type="EMBL" id="OGG16708.1"/>
    </source>
</evidence>
<keyword evidence="1" id="KW-0812">Transmembrane</keyword>
<dbReference type="AlphaFoldDB" id="A0A1F5ZW37"/>